<dbReference type="InterPro" id="IPR051400">
    <property type="entry name" value="HAD-like_hydrolase"/>
</dbReference>
<evidence type="ECO:0000313" key="6">
    <source>
        <dbReference type="Proteomes" id="UP000183988"/>
    </source>
</evidence>
<evidence type="ECO:0000313" key="5">
    <source>
        <dbReference type="EMBL" id="SHG64358.1"/>
    </source>
</evidence>
<protein>
    <submittedName>
        <fullName evidence="5">Putative hydrolase of the HAD superfamily</fullName>
    </submittedName>
</protein>
<dbReference type="Proteomes" id="UP000183988">
    <property type="component" value="Unassembled WGS sequence"/>
</dbReference>
<keyword evidence="2" id="KW-0479">Metal-binding</keyword>
<dbReference type="GO" id="GO:0016791">
    <property type="term" value="F:phosphatase activity"/>
    <property type="evidence" value="ECO:0007669"/>
    <property type="project" value="TreeGrafter"/>
</dbReference>
<reference evidence="5 6" key="1">
    <citation type="submission" date="2016-11" db="EMBL/GenBank/DDBJ databases">
        <authorList>
            <person name="Jaros S."/>
            <person name="Januszkiewicz K."/>
            <person name="Wedrychowicz H."/>
        </authorList>
    </citation>
    <scope>NUCLEOTIDE SEQUENCE [LARGE SCALE GENOMIC DNA]</scope>
    <source>
        <strain evidence="5 6">IBRC-M 10683</strain>
    </source>
</reference>
<proteinExistence type="predicted"/>
<evidence type="ECO:0000256" key="2">
    <source>
        <dbReference type="ARBA" id="ARBA00022723"/>
    </source>
</evidence>
<dbReference type="Gene3D" id="3.40.50.1000">
    <property type="entry name" value="HAD superfamily/HAD-like"/>
    <property type="match status" value="1"/>
</dbReference>
<evidence type="ECO:0000256" key="3">
    <source>
        <dbReference type="ARBA" id="ARBA00022801"/>
    </source>
</evidence>
<dbReference type="GO" id="GO:0046872">
    <property type="term" value="F:metal ion binding"/>
    <property type="evidence" value="ECO:0007669"/>
    <property type="project" value="UniProtKB-KW"/>
</dbReference>
<accession>A0A1M5LH83</accession>
<keyword evidence="4" id="KW-0460">Magnesium</keyword>
<dbReference type="GO" id="GO:0044281">
    <property type="term" value="P:small molecule metabolic process"/>
    <property type="evidence" value="ECO:0007669"/>
    <property type="project" value="UniProtKB-ARBA"/>
</dbReference>
<name>A0A1M5LH83_9BACI</name>
<organism evidence="5 6">
    <name type="scientific">Ornithinibacillus halophilus</name>
    <dbReference type="NCBI Taxonomy" id="930117"/>
    <lineage>
        <taxon>Bacteria</taxon>
        <taxon>Bacillati</taxon>
        <taxon>Bacillota</taxon>
        <taxon>Bacilli</taxon>
        <taxon>Bacillales</taxon>
        <taxon>Bacillaceae</taxon>
        <taxon>Ornithinibacillus</taxon>
    </lineage>
</organism>
<dbReference type="EMBL" id="FQVW01000047">
    <property type="protein sequence ID" value="SHG64358.1"/>
    <property type="molecule type" value="Genomic_DNA"/>
</dbReference>
<evidence type="ECO:0000256" key="1">
    <source>
        <dbReference type="ARBA" id="ARBA00001946"/>
    </source>
</evidence>
<evidence type="ECO:0000256" key="4">
    <source>
        <dbReference type="ARBA" id="ARBA00022842"/>
    </source>
</evidence>
<sequence>MDIIKTVVFDLDGTLLNRDESVKIFIEKQYQRLHTWLNHIPKDRYITRFIELDSRGYVWKDKVYQQLVDEFDITGLKWEQLLQDYIDHFKGSCVPFPNLISTLESLMKRNITLGMITNGKGQFQMNNIKALGIESYFKTILISEWEGMKKPQPEIFLRALEKLNVAPSESLFVGDHPENDVKAAQNVGMKSVWKKDDQWDNIKADFLVNDLAEIPLIVDDLNNLNFKFY</sequence>
<dbReference type="InterPro" id="IPR041492">
    <property type="entry name" value="HAD_2"/>
</dbReference>
<dbReference type="InterPro" id="IPR036412">
    <property type="entry name" value="HAD-like_sf"/>
</dbReference>
<dbReference type="InterPro" id="IPR006439">
    <property type="entry name" value="HAD-SF_hydro_IA"/>
</dbReference>
<dbReference type="STRING" id="930117.SAMN05216225_104724"/>
<dbReference type="Pfam" id="PF13419">
    <property type="entry name" value="HAD_2"/>
    <property type="match status" value="1"/>
</dbReference>
<dbReference type="PANTHER" id="PTHR46470">
    <property type="entry name" value="N-ACYLNEURAMINATE-9-PHOSPHATASE"/>
    <property type="match status" value="1"/>
</dbReference>
<dbReference type="SFLD" id="SFLDS00003">
    <property type="entry name" value="Haloacid_Dehalogenase"/>
    <property type="match status" value="1"/>
</dbReference>
<dbReference type="InterPro" id="IPR006549">
    <property type="entry name" value="HAD-SF_hydro_IIIA"/>
</dbReference>
<dbReference type="AlphaFoldDB" id="A0A1M5LH83"/>
<dbReference type="PRINTS" id="PR00413">
    <property type="entry name" value="HADHALOGNASE"/>
</dbReference>
<keyword evidence="6" id="KW-1185">Reference proteome</keyword>
<dbReference type="Gene3D" id="1.10.150.520">
    <property type="match status" value="1"/>
</dbReference>
<dbReference type="InterPro" id="IPR023214">
    <property type="entry name" value="HAD_sf"/>
</dbReference>
<comment type="cofactor">
    <cofactor evidence="1">
        <name>Mg(2+)</name>
        <dbReference type="ChEBI" id="CHEBI:18420"/>
    </cofactor>
</comment>
<dbReference type="NCBIfam" id="TIGR01662">
    <property type="entry name" value="HAD-SF-IIIA"/>
    <property type="match status" value="1"/>
</dbReference>
<dbReference type="NCBIfam" id="TIGR01549">
    <property type="entry name" value="HAD-SF-IA-v1"/>
    <property type="match status" value="1"/>
</dbReference>
<dbReference type="SFLD" id="SFLDG01129">
    <property type="entry name" value="C1.5:_HAD__Beta-PGM__Phosphata"/>
    <property type="match status" value="1"/>
</dbReference>
<dbReference type="SUPFAM" id="SSF56784">
    <property type="entry name" value="HAD-like"/>
    <property type="match status" value="1"/>
</dbReference>
<keyword evidence="3 5" id="KW-0378">Hydrolase</keyword>
<dbReference type="PANTHER" id="PTHR46470:SF2">
    <property type="entry name" value="GLYCERALDEHYDE 3-PHOSPHATE PHOSPHATASE"/>
    <property type="match status" value="1"/>
</dbReference>
<gene>
    <name evidence="5" type="ORF">SAMN05216225_104724</name>
</gene>
<dbReference type="NCBIfam" id="TIGR01509">
    <property type="entry name" value="HAD-SF-IA-v3"/>
    <property type="match status" value="1"/>
</dbReference>
<dbReference type="SFLD" id="SFLDG01135">
    <property type="entry name" value="C1.5.6:_HAD__Beta-PGM__Phospha"/>
    <property type="match status" value="1"/>
</dbReference>